<evidence type="ECO:0000313" key="4">
    <source>
        <dbReference type="Proteomes" id="UP000092462"/>
    </source>
</evidence>
<reference evidence="3" key="1">
    <citation type="submission" date="2022-08" db="UniProtKB">
        <authorList>
            <consortium name="EnsemblMetazoa"/>
        </authorList>
    </citation>
    <scope>IDENTIFICATION</scope>
    <source>
        <strain evidence="3">Israel</strain>
    </source>
</reference>
<feature type="domain" description="Ig-like" evidence="2">
    <location>
        <begin position="131"/>
        <end position="204"/>
    </location>
</feature>
<dbReference type="InterPro" id="IPR003599">
    <property type="entry name" value="Ig_sub"/>
</dbReference>
<dbReference type="VEuPathDB" id="VectorBase:PPAI002291"/>
<protein>
    <recommendedName>
        <fullName evidence="2">Ig-like domain-containing protein</fullName>
    </recommendedName>
</protein>
<dbReference type="GO" id="GO:0008046">
    <property type="term" value="F:axon guidance receptor activity"/>
    <property type="evidence" value="ECO:0007669"/>
    <property type="project" value="TreeGrafter"/>
</dbReference>
<sequence length="314" mass="35402">MPESCLKFIIFLLFAVHLGASQKARITDISLKQIKEIGESTHLNCTAKDVGMSKVSWNKKKLDLTGDPIPISFDDQLTINDPRFKIVHDQDTYSLQISNIGSTDMGIYECQIFVSFDERPTSSVELLVRHPPVISEKLSTRVAQVAEHQPVNLECYADGYPRPSITWTRDGNVLKITSTRKEDRGTYYCLAENDVGKSNPKTVTLEVEFAPVISIPRPKVAQALDYDIELKCRVEAYPPASIVWLRHGNQLQSSEEYKISNLATVDQVTTSSLMIRGLERDQYGDYYCQARNSKGQSESRIHVFESVLPVLELV</sequence>
<dbReference type="PANTHER" id="PTHR45080">
    <property type="entry name" value="CONTACTIN 5"/>
    <property type="match status" value="1"/>
</dbReference>
<feature type="domain" description="Ig-like" evidence="2">
    <location>
        <begin position="38"/>
        <end position="122"/>
    </location>
</feature>
<dbReference type="InterPro" id="IPR013783">
    <property type="entry name" value="Ig-like_fold"/>
</dbReference>
<dbReference type="InterPro" id="IPR050958">
    <property type="entry name" value="Cell_Adh-Cytoskel_Orgn"/>
</dbReference>
<keyword evidence="4" id="KW-1185">Reference proteome</keyword>
<dbReference type="PROSITE" id="PS50835">
    <property type="entry name" value="IG_LIKE"/>
    <property type="match status" value="3"/>
</dbReference>
<organism evidence="3 4">
    <name type="scientific">Phlebotomus papatasi</name>
    <name type="common">Sandfly</name>
    <dbReference type="NCBI Taxonomy" id="29031"/>
    <lineage>
        <taxon>Eukaryota</taxon>
        <taxon>Metazoa</taxon>
        <taxon>Ecdysozoa</taxon>
        <taxon>Arthropoda</taxon>
        <taxon>Hexapoda</taxon>
        <taxon>Insecta</taxon>
        <taxon>Pterygota</taxon>
        <taxon>Neoptera</taxon>
        <taxon>Endopterygota</taxon>
        <taxon>Diptera</taxon>
        <taxon>Nematocera</taxon>
        <taxon>Psychodoidea</taxon>
        <taxon>Psychodidae</taxon>
        <taxon>Phlebotomus</taxon>
        <taxon>Phlebotomus</taxon>
    </lineage>
</organism>
<dbReference type="InterPro" id="IPR003598">
    <property type="entry name" value="Ig_sub2"/>
</dbReference>
<dbReference type="PANTHER" id="PTHR45080:SF33">
    <property type="entry name" value="IG-LIKE DOMAIN-CONTAINING PROTEIN"/>
    <property type="match status" value="1"/>
</dbReference>
<dbReference type="GO" id="GO:0007156">
    <property type="term" value="P:homophilic cell adhesion via plasma membrane adhesion molecules"/>
    <property type="evidence" value="ECO:0007669"/>
    <property type="project" value="TreeGrafter"/>
</dbReference>
<keyword evidence="1" id="KW-0393">Immunoglobulin domain</keyword>
<dbReference type="GO" id="GO:0050808">
    <property type="term" value="P:synapse organization"/>
    <property type="evidence" value="ECO:0007669"/>
    <property type="project" value="TreeGrafter"/>
</dbReference>
<dbReference type="GO" id="GO:0043025">
    <property type="term" value="C:neuronal cell body"/>
    <property type="evidence" value="ECO:0007669"/>
    <property type="project" value="TreeGrafter"/>
</dbReference>
<dbReference type="VEuPathDB" id="VectorBase:PPAPM1_003531"/>
<dbReference type="InterPro" id="IPR007110">
    <property type="entry name" value="Ig-like_dom"/>
</dbReference>
<evidence type="ECO:0000313" key="3">
    <source>
        <dbReference type="EnsemblMetazoa" id="PPAI002291-PA"/>
    </source>
</evidence>
<dbReference type="GO" id="GO:0005886">
    <property type="term" value="C:plasma membrane"/>
    <property type="evidence" value="ECO:0007669"/>
    <property type="project" value="TreeGrafter"/>
</dbReference>
<dbReference type="Pfam" id="PF07679">
    <property type="entry name" value="I-set"/>
    <property type="match status" value="2"/>
</dbReference>
<dbReference type="Gene3D" id="2.60.40.10">
    <property type="entry name" value="Immunoglobulins"/>
    <property type="match status" value="4"/>
</dbReference>
<dbReference type="GO" id="GO:0030424">
    <property type="term" value="C:axon"/>
    <property type="evidence" value="ECO:0007669"/>
    <property type="project" value="TreeGrafter"/>
</dbReference>
<proteinExistence type="predicted"/>
<dbReference type="SMART" id="SM00408">
    <property type="entry name" value="IGc2"/>
    <property type="match status" value="3"/>
</dbReference>
<dbReference type="Pfam" id="PF13927">
    <property type="entry name" value="Ig_3"/>
    <property type="match status" value="1"/>
</dbReference>
<dbReference type="Proteomes" id="UP000092462">
    <property type="component" value="Unassembled WGS sequence"/>
</dbReference>
<dbReference type="SUPFAM" id="SSF48726">
    <property type="entry name" value="Immunoglobulin"/>
    <property type="match status" value="3"/>
</dbReference>
<evidence type="ECO:0000256" key="1">
    <source>
        <dbReference type="ARBA" id="ARBA00023319"/>
    </source>
</evidence>
<evidence type="ECO:0000259" key="2">
    <source>
        <dbReference type="PROSITE" id="PS50835"/>
    </source>
</evidence>
<dbReference type="InterPro" id="IPR013098">
    <property type="entry name" value="Ig_I-set"/>
</dbReference>
<feature type="domain" description="Ig-like" evidence="2">
    <location>
        <begin position="211"/>
        <end position="304"/>
    </location>
</feature>
<dbReference type="AlphaFoldDB" id="A0A1B0D4F3"/>
<dbReference type="EnsemblMetazoa" id="PPAI002291-RA">
    <property type="protein sequence ID" value="PPAI002291-PA"/>
    <property type="gene ID" value="PPAI002291"/>
</dbReference>
<accession>A0A1B0D4F3</accession>
<name>A0A1B0D4F3_PHLPP</name>
<dbReference type="InterPro" id="IPR036179">
    <property type="entry name" value="Ig-like_dom_sf"/>
</dbReference>
<dbReference type="EMBL" id="AJVK01011382">
    <property type="status" value="NOT_ANNOTATED_CDS"/>
    <property type="molecule type" value="Genomic_DNA"/>
</dbReference>
<dbReference type="SMART" id="SM00409">
    <property type="entry name" value="IG"/>
    <property type="match status" value="3"/>
</dbReference>
<dbReference type="PIRSF" id="PIRSF000615">
    <property type="entry name" value="TyrPK_CSF1-R"/>
    <property type="match status" value="1"/>
</dbReference>
<dbReference type="CDD" id="cd00096">
    <property type="entry name" value="Ig"/>
    <property type="match status" value="2"/>
</dbReference>